<comment type="similarity">
    <text evidence="1">Belongs to the short-chain dehydrogenases/reductases (SDR) family.</text>
</comment>
<dbReference type="InterPro" id="IPR003560">
    <property type="entry name" value="DHB_DH"/>
</dbReference>
<protein>
    <recommendedName>
        <fullName evidence="3">2,3-dihydro-2,3-dihydroxybenzoate dehydrogenase</fullName>
        <ecNumber evidence="3">1.3.1.28</ecNumber>
    </recommendedName>
</protein>
<dbReference type="Pfam" id="PF13561">
    <property type="entry name" value="adh_short_C2"/>
    <property type="match status" value="1"/>
</dbReference>
<dbReference type="PANTHER" id="PTHR42760:SF115">
    <property type="entry name" value="3-OXOACYL-[ACYL-CARRIER-PROTEIN] REDUCTASE FABG"/>
    <property type="match status" value="1"/>
</dbReference>
<dbReference type="SMART" id="SM00822">
    <property type="entry name" value="PKS_KR"/>
    <property type="match status" value="1"/>
</dbReference>
<dbReference type="SUPFAM" id="SSF51735">
    <property type="entry name" value="NAD(P)-binding Rossmann-fold domains"/>
    <property type="match status" value="1"/>
</dbReference>
<dbReference type="PANTHER" id="PTHR42760">
    <property type="entry name" value="SHORT-CHAIN DEHYDROGENASES/REDUCTASES FAMILY MEMBER"/>
    <property type="match status" value="1"/>
</dbReference>
<dbReference type="PRINTS" id="PR00080">
    <property type="entry name" value="SDRFAMILY"/>
</dbReference>
<dbReference type="Proteomes" id="UP001614391">
    <property type="component" value="Unassembled WGS sequence"/>
</dbReference>
<name>A0ABW8CVP9_STRBI</name>
<evidence type="ECO:0000313" key="7">
    <source>
        <dbReference type="Proteomes" id="UP001614391"/>
    </source>
</evidence>
<evidence type="ECO:0000256" key="3">
    <source>
        <dbReference type="NCBIfam" id="TIGR04316"/>
    </source>
</evidence>
<dbReference type="PRINTS" id="PR01397">
    <property type="entry name" value="DHBDHDRGNASE"/>
</dbReference>
<keyword evidence="2 6" id="KW-0560">Oxidoreductase</keyword>
<feature type="region of interest" description="Disordered" evidence="4">
    <location>
        <begin position="1"/>
        <end position="32"/>
    </location>
</feature>
<accession>A0ABW8CVP9</accession>
<feature type="domain" description="Ketoreductase" evidence="5">
    <location>
        <begin position="36"/>
        <end position="223"/>
    </location>
</feature>
<keyword evidence="7" id="KW-1185">Reference proteome</keyword>
<dbReference type="NCBIfam" id="NF006074">
    <property type="entry name" value="PRK08220.1"/>
    <property type="match status" value="1"/>
</dbReference>
<dbReference type="Gene3D" id="3.40.50.720">
    <property type="entry name" value="NAD(P)-binding Rossmann-like Domain"/>
    <property type="match status" value="1"/>
</dbReference>
<dbReference type="PROSITE" id="PS00061">
    <property type="entry name" value="ADH_SHORT"/>
    <property type="match status" value="1"/>
</dbReference>
<evidence type="ECO:0000256" key="1">
    <source>
        <dbReference type="ARBA" id="ARBA00006484"/>
    </source>
</evidence>
<sequence>MNGPGRPGPGGSGPDGAAPGGHAPNGTGPHGEFAGRVALVTGAAQGIGEAVVRALSARGAAVAATDRSERELKRSVARLAGETGPDPAAGPVVPYRLDVTAPDDVAETVERVSRELGPVDILVNVAGVLRTGPAVETTDRDWADVFAVNTTGVFHLSRAVVAGMAARGSGSVVTVASNAAGTPRADMSVYAASKAAAVAFTKCLGLEVAARGVRCNAVCPGSTDTPMQRSLWDGDSVPDSVLDGDLAAHRTGIPLRRIARPEDVAEAVVFLASDRARHITMQDLYVDGGATLR</sequence>
<reference evidence="6 7" key="1">
    <citation type="submission" date="2024-10" db="EMBL/GenBank/DDBJ databases">
        <title>The Natural Products Discovery Center: Release of the First 8490 Sequenced Strains for Exploring Actinobacteria Biosynthetic Diversity.</title>
        <authorList>
            <person name="Kalkreuter E."/>
            <person name="Kautsar S.A."/>
            <person name="Yang D."/>
            <person name="Bader C.D."/>
            <person name="Teijaro C.N."/>
            <person name="Fluegel L."/>
            <person name="Davis C.M."/>
            <person name="Simpson J.R."/>
            <person name="Lauterbach L."/>
            <person name="Steele A.D."/>
            <person name="Gui C."/>
            <person name="Meng S."/>
            <person name="Li G."/>
            <person name="Viehrig K."/>
            <person name="Ye F."/>
            <person name="Su P."/>
            <person name="Kiefer A.F."/>
            <person name="Nichols A."/>
            <person name="Cepeda A.J."/>
            <person name="Yan W."/>
            <person name="Fan B."/>
            <person name="Jiang Y."/>
            <person name="Adhikari A."/>
            <person name="Zheng C.-J."/>
            <person name="Schuster L."/>
            <person name="Cowan T.M."/>
            <person name="Smanski M.J."/>
            <person name="Chevrette M.G."/>
            <person name="De Carvalho L.P.S."/>
            <person name="Shen B."/>
        </authorList>
    </citation>
    <scope>NUCLEOTIDE SEQUENCE [LARGE SCALE GENOMIC DNA]</scope>
    <source>
        <strain evidence="6 7">NPDC053346</strain>
    </source>
</reference>
<evidence type="ECO:0000256" key="4">
    <source>
        <dbReference type="SAM" id="MobiDB-lite"/>
    </source>
</evidence>
<dbReference type="InterPro" id="IPR002347">
    <property type="entry name" value="SDR_fam"/>
</dbReference>
<feature type="compositionally biased region" description="Low complexity" evidence="4">
    <location>
        <begin position="15"/>
        <end position="31"/>
    </location>
</feature>
<dbReference type="InterPro" id="IPR036291">
    <property type="entry name" value="NAD(P)-bd_dom_sf"/>
</dbReference>
<comment type="caution">
    <text evidence="6">The sequence shown here is derived from an EMBL/GenBank/DDBJ whole genome shotgun (WGS) entry which is preliminary data.</text>
</comment>
<dbReference type="EC" id="1.3.1.28" evidence="3"/>
<dbReference type="EMBL" id="JBITYT010000007">
    <property type="protein sequence ID" value="MFI9121237.1"/>
    <property type="molecule type" value="Genomic_DNA"/>
</dbReference>
<gene>
    <name evidence="6" type="ORF">ACIGW0_17815</name>
</gene>
<dbReference type="GO" id="GO:0008667">
    <property type="term" value="F:2,3-dihydro-2,3-dihydroxybenzoate dehydrogenase activity"/>
    <property type="evidence" value="ECO:0007669"/>
    <property type="project" value="UniProtKB-EC"/>
</dbReference>
<evidence type="ECO:0000256" key="2">
    <source>
        <dbReference type="ARBA" id="ARBA00023002"/>
    </source>
</evidence>
<evidence type="ECO:0000259" key="5">
    <source>
        <dbReference type="SMART" id="SM00822"/>
    </source>
</evidence>
<dbReference type="InterPro" id="IPR057326">
    <property type="entry name" value="KR_dom"/>
</dbReference>
<dbReference type="InterPro" id="IPR020904">
    <property type="entry name" value="Sc_DH/Rdtase_CS"/>
</dbReference>
<dbReference type="NCBIfam" id="TIGR04316">
    <property type="entry name" value="dhbA_paeA"/>
    <property type="match status" value="1"/>
</dbReference>
<dbReference type="RefSeq" id="WP_399616037.1">
    <property type="nucleotide sequence ID" value="NZ_JBITYT010000007.1"/>
</dbReference>
<proteinExistence type="inferred from homology"/>
<organism evidence="6 7">
    <name type="scientific">Streptomyces bikiniensis</name>
    <dbReference type="NCBI Taxonomy" id="1896"/>
    <lineage>
        <taxon>Bacteria</taxon>
        <taxon>Bacillati</taxon>
        <taxon>Actinomycetota</taxon>
        <taxon>Actinomycetes</taxon>
        <taxon>Kitasatosporales</taxon>
        <taxon>Streptomycetaceae</taxon>
        <taxon>Streptomyces</taxon>
    </lineage>
</organism>
<evidence type="ECO:0000313" key="6">
    <source>
        <dbReference type="EMBL" id="MFI9121237.1"/>
    </source>
</evidence>